<accession>A0AA38I4H3</accession>
<evidence type="ECO:0000313" key="1">
    <source>
        <dbReference type="EMBL" id="KAJ3649263.1"/>
    </source>
</evidence>
<dbReference type="Proteomes" id="UP001168821">
    <property type="component" value="Unassembled WGS sequence"/>
</dbReference>
<gene>
    <name evidence="1" type="ORF">Zmor_021016</name>
</gene>
<dbReference type="AlphaFoldDB" id="A0AA38I4H3"/>
<proteinExistence type="predicted"/>
<comment type="caution">
    <text evidence="1">The sequence shown here is derived from an EMBL/GenBank/DDBJ whole genome shotgun (WGS) entry which is preliminary data.</text>
</comment>
<protein>
    <submittedName>
        <fullName evidence="1">Uncharacterized protein</fullName>
    </submittedName>
</protein>
<keyword evidence="2" id="KW-1185">Reference proteome</keyword>
<dbReference type="EMBL" id="JALNTZ010000006">
    <property type="protein sequence ID" value="KAJ3649263.1"/>
    <property type="molecule type" value="Genomic_DNA"/>
</dbReference>
<name>A0AA38I4H3_9CUCU</name>
<evidence type="ECO:0000313" key="2">
    <source>
        <dbReference type="Proteomes" id="UP001168821"/>
    </source>
</evidence>
<organism evidence="1 2">
    <name type="scientific">Zophobas morio</name>
    <dbReference type="NCBI Taxonomy" id="2755281"/>
    <lineage>
        <taxon>Eukaryota</taxon>
        <taxon>Metazoa</taxon>
        <taxon>Ecdysozoa</taxon>
        <taxon>Arthropoda</taxon>
        <taxon>Hexapoda</taxon>
        <taxon>Insecta</taxon>
        <taxon>Pterygota</taxon>
        <taxon>Neoptera</taxon>
        <taxon>Endopterygota</taxon>
        <taxon>Coleoptera</taxon>
        <taxon>Polyphaga</taxon>
        <taxon>Cucujiformia</taxon>
        <taxon>Tenebrionidae</taxon>
        <taxon>Zophobas</taxon>
    </lineage>
</organism>
<reference evidence="1" key="1">
    <citation type="journal article" date="2023" name="G3 (Bethesda)">
        <title>Whole genome assemblies of Zophobas morio and Tenebrio molitor.</title>
        <authorList>
            <person name="Kaur S."/>
            <person name="Stinson S.A."/>
            <person name="diCenzo G.C."/>
        </authorList>
    </citation>
    <scope>NUCLEOTIDE SEQUENCE</scope>
    <source>
        <strain evidence="1">QUZm001</strain>
    </source>
</reference>
<sequence length="105" mass="12528">MYLDRESAKEKKIIARFKCGNEERNNTFWVSEGETMCRICGEGRETIEHMLHDCEECKVRESVREILNEDGRGVEWRTRLRLGQGGRREKKSYLAFKMFYLVFVN</sequence>